<dbReference type="OrthoDB" id="4161186at2759"/>
<organism evidence="3 4">
    <name type="scientific">Periconia macrospinosa</name>
    <dbReference type="NCBI Taxonomy" id="97972"/>
    <lineage>
        <taxon>Eukaryota</taxon>
        <taxon>Fungi</taxon>
        <taxon>Dikarya</taxon>
        <taxon>Ascomycota</taxon>
        <taxon>Pezizomycotina</taxon>
        <taxon>Dothideomycetes</taxon>
        <taxon>Pleosporomycetidae</taxon>
        <taxon>Pleosporales</taxon>
        <taxon>Massarineae</taxon>
        <taxon>Periconiaceae</taxon>
        <taxon>Periconia</taxon>
    </lineage>
</organism>
<dbReference type="Proteomes" id="UP000244855">
    <property type="component" value="Unassembled WGS sequence"/>
</dbReference>
<dbReference type="STRING" id="97972.A0A2V1DL33"/>
<gene>
    <name evidence="3" type="ORF">DM02DRAFT_673059</name>
</gene>
<protein>
    <recommendedName>
        <fullName evidence="2">PD-(D/E)XK nuclease-like domain-containing protein</fullName>
    </recommendedName>
</protein>
<proteinExistence type="predicted"/>
<evidence type="ECO:0000313" key="3">
    <source>
        <dbReference type="EMBL" id="PVH98917.1"/>
    </source>
</evidence>
<feature type="domain" description="PD-(D/E)XK nuclease-like" evidence="2">
    <location>
        <begin position="35"/>
        <end position="147"/>
    </location>
</feature>
<reference evidence="3 4" key="1">
    <citation type="journal article" date="2018" name="Sci. Rep.">
        <title>Comparative genomics provides insights into the lifestyle and reveals functional heterogeneity of dark septate endophytic fungi.</title>
        <authorList>
            <person name="Knapp D.G."/>
            <person name="Nemeth J.B."/>
            <person name="Barry K."/>
            <person name="Hainaut M."/>
            <person name="Henrissat B."/>
            <person name="Johnson J."/>
            <person name="Kuo A."/>
            <person name="Lim J.H.P."/>
            <person name="Lipzen A."/>
            <person name="Nolan M."/>
            <person name="Ohm R.A."/>
            <person name="Tamas L."/>
            <person name="Grigoriev I.V."/>
            <person name="Spatafora J.W."/>
            <person name="Nagy L.G."/>
            <person name="Kovacs G.M."/>
        </authorList>
    </citation>
    <scope>NUCLEOTIDE SEQUENCE [LARGE SCALE GENOMIC DNA]</scope>
    <source>
        <strain evidence="3 4">DSE2036</strain>
    </source>
</reference>
<feature type="region of interest" description="Disordered" evidence="1">
    <location>
        <begin position="1"/>
        <end position="36"/>
    </location>
</feature>
<evidence type="ECO:0000256" key="1">
    <source>
        <dbReference type="SAM" id="MobiDB-lite"/>
    </source>
</evidence>
<accession>A0A2V1DL33</accession>
<evidence type="ECO:0000259" key="2">
    <source>
        <dbReference type="Pfam" id="PF20516"/>
    </source>
</evidence>
<evidence type="ECO:0000313" key="4">
    <source>
        <dbReference type="Proteomes" id="UP000244855"/>
    </source>
</evidence>
<keyword evidence="4" id="KW-1185">Reference proteome</keyword>
<dbReference type="Pfam" id="PF20516">
    <property type="entry name" value="PDDEXK_12"/>
    <property type="match status" value="1"/>
</dbReference>
<dbReference type="EMBL" id="KZ805403">
    <property type="protein sequence ID" value="PVH98917.1"/>
    <property type="molecule type" value="Genomic_DNA"/>
</dbReference>
<dbReference type="AlphaFoldDB" id="A0A2V1DL33"/>
<name>A0A2V1DL33_9PLEO</name>
<dbReference type="InterPro" id="IPR046797">
    <property type="entry name" value="PDDEXK_12"/>
</dbReference>
<sequence>MNPAGEPKKPIGFSDTATRDLSDPDLGPARPPVLSQDENAWCDDVIRPIVRLALRLYAKDKLSLQSVQSQSIDVEFLSRAANASGKQRALDRTADYTLSYSHDTSPFEALYAQLLQHGHQCVSHTSDAFTKTTAVFSGIEVKPSDGPQA</sequence>